<proteinExistence type="predicted"/>
<dbReference type="EMBL" id="JAMZMK010009504">
    <property type="protein sequence ID" value="KAI7735323.1"/>
    <property type="molecule type" value="Genomic_DNA"/>
</dbReference>
<feature type="non-terminal residue" evidence="1">
    <location>
        <position position="1"/>
    </location>
</feature>
<gene>
    <name evidence="1" type="ORF">M8C21_029740</name>
</gene>
<keyword evidence="2" id="KW-1185">Reference proteome</keyword>
<dbReference type="AlphaFoldDB" id="A0AAD5C6D7"/>
<accession>A0AAD5C6D7</accession>
<evidence type="ECO:0000313" key="2">
    <source>
        <dbReference type="Proteomes" id="UP001206925"/>
    </source>
</evidence>
<evidence type="ECO:0000313" key="1">
    <source>
        <dbReference type="EMBL" id="KAI7735323.1"/>
    </source>
</evidence>
<comment type="caution">
    <text evidence="1">The sequence shown here is derived from an EMBL/GenBank/DDBJ whole genome shotgun (WGS) entry which is preliminary data.</text>
</comment>
<sequence>MKVDLVDSTNHMFQENESIECTVMDDLIPFSLVHEDGRLREVEDMDDIMGRPIADISRGRGFVAGGGRGRGQGVMA</sequence>
<reference evidence="1" key="1">
    <citation type="submission" date="2022-06" db="EMBL/GenBank/DDBJ databases">
        <title>Uncovering the hologenomic basis of an extraordinary plant invasion.</title>
        <authorList>
            <person name="Bieker V.C."/>
            <person name="Martin M.D."/>
            <person name="Gilbert T."/>
            <person name="Hodgins K."/>
            <person name="Battlay P."/>
            <person name="Petersen B."/>
            <person name="Wilson J."/>
        </authorList>
    </citation>
    <scope>NUCLEOTIDE SEQUENCE</scope>
    <source>
        <strain evidence="1">AA19_3_7</strain>
        <tissue evidence="1">Leaf</tissue>
    </source>
</reference>
<dbReference type="Proteomes" id="UP001206925">
    <property type="component" value="Unassembled WGS sequence"/>
</dbReference>
<organism evidence="1 2">
    <name type="scientific">Ambrosia artemisiifolia</name>
    <name type="common">Common ragweed</name>
    <dbReference type="NCBI Taxonomy" id="4212"/>
    <lineage>
        <taxon>Eukaryota</taxon>
        <taxon>Viridiplantae</taxon>
        <taxon>Streptophyta</taxon>
        <taxon>Embryophyta</taxon>
        <taxon>Tracheophyta</taxon>
        <taxon>Spermatophyta</taxon>
        <taxon>Magnoliopsida</taxon>
        <taxon>eudicotyledons</taxon>
        <taxon>Gunneridae</taxon>
        <taxon>Pentapetalae</taxon>
        <taxon>asterids</taxon>
        <taxon>campanulids</taxon>
        <taxon>Asterales</taxon>
        <taxon>Asteraceae</taxon>
        <taxon>Asteroideae</taxon>
        <taxon>Heliantheae alliance</taxon>
        <taxon>Heliantheae</taxon>
        <taxon>Ambrosia</taxon>
    </lineage>
</organism>
<protein>
    <submittedName>
        <fullName evidence="1">Uncharacterized protein</fullName>
    </submittedName>
</protein>
<name>A0AAD5C6D7_AMBAR</name>